<evidence type="ECO:0000256" key="2">
    <source>
        <dbReference type="SAM" id="SignalP"/>
    </source>
</evidence>
<keyword evidence="2" id="KW-0732">Signal</keyword>
<evidence type="ECO:0000313" key="6">
    <source>
        <dbReference type="Proteomes" id="UP001305779"/>
    </source>
</evidence>
<feature type="chain" id="PRO_5046852321" description="Ubiquitin 3 binding protein But2 C-terminal domain-containing protein" evidence="2">
    <location>
        <begin position="17"/>
        <end position="386"/>
    </location>
</feature>
<evidence type="ECO:0000313" key="5">
    <source>
        <dbReference type="EMBL" id="KAK4506212.1"/>
    </source>
</evidence>
<protein>
    <recommendedName>
        <fullName evidence="7">Ubiquitin 3 binding protein But2 C-terminal domain-containing protein</fullName>
    </recommendedName>
</protein>
<dbReference type="Pfam" id="PF22799">
    <property type="entry name" value="PIR1-like_C"/>
    <property type="match status" value="1"/>
</dbReference>
<proteinExistence type="predicted"/>
<dbReference type="InterPro" id="IPR054508">
    <property type="entry name" value="PIR1-like_C"/>
</dbReference>
<feature type="region of interest" description="Disordered" evidence="1">
    <location>
        <begin position="152"/>
        <end position="239"/>
    </location>
</feature>
<organism evidence="5 6">
    <name type="scientific">Zasmidium cellare</name>
    <name type="common">Wine cellar mold</name>
    <name type="synonym">Racodium cellare</name>
    <dbReference type="NCBI Taxonomy" id="395010"/>
    <lineage>
        <taxon>Eukaryota</taxon>
        <taxon>Fungi</taxon>
        <taxon>Dikarya</taxon>
        <taxon>Ascomycota</taxon>
        <taxon>Pezizomycotina</taxon>
        <taxon>Dothideomycetes</taxon>
        <taxon>Dothideomycetidae</taxon>
        <taxon>Mycosphaerellales</taxon>
        <taxon>Mycosphaerellaceae</taxon>
        <taxon>Zasmidium</taxon>
    </lineage>
</organism>
<evidence type="ECO:0000256" key="1">
    <source>
        <dbReference type="SAM" id="MobiDB-lite"/>
    </source>
</evidence>
<evidence type="ECO:0000259" key="4">
    <source>
        <dbReference type="Pfam" id="PF22799"/>
    </source>
</evidence>
<feature type="compositionally biased region" description="Pro residues" evidence="1">
    <location>
        <begin position="195"/>
        <end position="217"/>
    </location>
</feature>
<dbReference type="PANTHER" id="PTHR39613">
    <property type="entry name" value="ANCHORED CELL WALL PROTEIN, PUTATIVE (AFU_ORTHOLOGUE AFUA_4G08960)-RELATED"/>
    <property type="match status" value="1"/>
</dbReference>
<feature type="domain" description="Cell wall mannoprotein PIR1-like C-terminal" evidence="4">
    <location>
        <begin position="45"/>
        <end position="92"/>
    </location>
</feature>
<gene>
    <name evidence="5" type="ORF">PRZ48_004177</name>
</gene>
<dbReference type="PANTHER" id="PTHR39613:SF1">
    <property type="entry name" value="ANCHORED CELL WALL PROTEIN, PUTATIVE (AFU_ORTHOLOGUE AFUA_4G08960)-RELATED"/>
    <property type="match status" value="1"/>
</dbReference>
<evidence type="ECO:0008006" key="7">
    <source>
        <dbReference type="Google" id="ProtNLM"/>
    </source>
</evidence>
<feature type="signal peptide" evidence="2">
    <location>
        <begin position="1"/>
        <end position="16"/>
    </location>
</feature>
<name>A0ABR0EXI1_ZASCE</name>
<feature type="compositionally biased region" description="Low complexity" evidence="1">
    <location>
        <begin position="179"/>
        <end position="194"/>
    </location>
</feature>
<dbReference type="Pfam" id="PF09792">
    <property type="entry name" value="But2"/>
    <property type="match status" value="1"/>
</dbReference>
<reference evidence="5 6" key="1">
    <citation type="journal article" date="2023" name="G3 (Bethesda)">
        <title>A chromosome-level genome assembly of Zasmidium syzygii isolated from banana leaves.</title>
        <authorList>
            <person name="van Westerhoven A.C."/>
            <person name="Mehrabi R."/>
            <person name="Talebi R."/>
            <person name="Steentjes M.B.F."/>
            <person name="Corcolon B."/>
            <person name="Chong P.A."/>
            <person name="Kema G.H.J."/>
            <person name="Seidl M.F."/>
        </authorList>
    </citation>
    <scope>NUCLEOTIDE SEQUENCE [LARGE SCALE GENOMIC DNA]</scope>
    <source>
        <strain evidence="5 6">P124</strain>
    </source>
</reference>
<keyword evidence="6" id="KW-1185">Reference proteome</keyword>
<comment type="caution">
    <text evidence="5">The sequence shown here is derived from an EMBL/GenBank/DDBJ whole genome shotgun (WGS) entry which is preliminary data.</text>
</comment>
<sequence>MKSFIAAAGLAVGASAAVVARDQCCFQLTASGGVSGTVGQLSDGQPTTGFSISSSGEVEYNGSDVFYACPAANGIYNIYTTPVANQPKCTKITLSSGGKCTPPKPAPKPSVAPSVVPSIHTTVQSCPAPSTVTVKAQPSTVTWTTTVVEHATCPAPQGPSTVTVTKVEGGAPPPPPPATTQVTTTYVKTTLAPPTTKPAPPPGKPSSVAPPPPPPQSQPSSMAPPKSSPPPTKPSSSACQTALTGAYQTPHLIVPVSSSQPDHAYGTQYNATITSKECTIFNFDIPTGYSGKSCSVVFLFPEQSQLQTSSFDLSGTGSLVFSSLTSAANQQTTWNNAPAKKQQLGSVSPVPGNSYAISTGQCSPFTTQSIEVCGTGSLSLSFFEDW</sequence>
<accession>A0ABR0EXI1</accession>
<dbReference type="Proteomes" id="UP001305779">
    <property type="component" value="Unassembled WGS sequence"/>
</dbReference>
<evidence type="ECO:0000259" key="3">
    <source>
        <dbReference type="Pfam" id="PF09792"/>
    </source>
</evidence>
<feature type="domain" description="Ubiquitin 3 binding protein But2 C-terminal" evidence="3">
    <location>
        <begin position="248"/>
        <end position="386"/>
    </location>
</feature>
<dbReference type="EMBL" id="JAXOVC010000002">
    <property type="protein sequence ID" value="KAK4506212.1"/>
    <property type="molecule type" value="Genomic_DNA"/>
</dbReference>
<dbReference type="InterPro" id="IPR018620">
    <property type="entry name" value="Ubiquitin3-bd_protein_But2_C"/>
</dbReference>